<keyword evidence="6" id="KW-1185">Reference proteome</keyword>
<dbReference type="Pfam" id="PF08220">
    <property type="entry name" value="HTH_DeoR"/>
    <property type="match status" value="1"/>
</dbReference>
<name>A0ABY7SGY8_9RHOB</name>
<dbReference type="SUPFAM" id="SSF46785">
    <property type="entry name" value="Winged helix' DNA-binding domain"/>
    <property type="match status" value="1"/>
</dbReference>
<dbReference type="PRINTS" id="PR00037">
    <property type="entry name" value="HTHLACR"/>
</dbReference>
<dbReference type="InterPro" id="IPR050313">
    <property type="entry name" value="Carb_Metab_HTH_regulators"/>
</dbReference>
<gene>
    <name evidence="5" type="ORF">JHX87_11425</name>
</gene>
<dbReference type="EMBL" id="CP067136">
    <property type="protein sequence ID" value="WCR06109.1"/>
    <property type="molecule type" value="Genomic_DNA"/>
</dbReference>
<evidence type="ECO:0000313" key="6">
    <source>
        <dbReference type="Proteomes" id="UP001219349"/>
    </source>
</evidence>
<sequence length="269" mass="29069">MALNIRQMEILDIARASGRVGVEELAERFDVTLQTIRRDLGELADQGVLDRVHGGAVVRSGVSNIGYEQRRQMASEGKAAIARACAAEIPDNSSVILNLGTTTEAVARELLNHRNLTVITNNMNVANILVANESCEIMVAGGALRRSDGGLVGDLTTEFMAQFKPDYAVIGTSALDIDGDLLDFDMAEVRVSRAIAELARRTFLVTDTSKLTRSAPVRIISMAQLDTVFVDQPLPEALMQRCAEWDTRVVVADQPCLNSADKAARSSAP</sequence>
<dbReference type="Gene3D" id="1.10.10.10">
    <property type="entry name" value="Winged helix-like DNA-binding domain superfamily/Winged helix DNA-binding domain"/>
    <property type="match status" value="1"/>
</dbReference>
<evidence type="ECO:0000259" key="4">
    <source>
        <dbReference type="PROSITE" id="PS51000"/>
    </source>
</evidence>
<dbReference type="PANTHER" id="PTHR30363:SF4">
    <property type="entry name" value="GLYCEROL-3-PHOSPHATE REGULON REPRESSOR"/>
    <property type="match status" value="1"/>
</dbReference>
<evidence type="ECO:0000313" key="5">
    <source>
        <dbReference type="EMBL" id="WCR06109.1"/>
    </source>
</evidence>
<feature type="domain" description="HTH deoR-type" evidence="4">
    <location>
        <begin position="3"/>
        <end position="58"/>
    </location>
</feature>
<dbReference type="InterPro" id="IPR001034">
    <property type="entry name" value="DeoR_HTH"/>
</dbReference>
<keyword evidence="3" id="KW-0804">Transcription</keyword>
<dbReference type="Proteomes" id="UP001219349">
    <property type="component" value="Chromosome"/>
</dbReference>
<dbReference type="SMART" id="SM01134">
    <property type="entry name" value="DeoRC"/>
    <property type="match status" value="1"/>
</dbReference>
<dbReference type="InterPro" id="IPR037171">
    <property type="entry name" value="NagB/RpiA_transferase-like"/>
</dbReference>
<dbReference type="PROSITE" id="PS51000">
    <property type="entry name" value="HTH_DEOR_2"/>
    <property type="match status" value="1"/>
</dbReference>
<dbReference type="Pfam" id="PF00455">
    <property type="entry name" value="DeoRC"/>
    <property type="match status" value="1"/>
</dbReference>
<proteinExistence type="predicted"/>
<organism evidence="5 6">
    <name type="scientific">Paracoccus fistulariae</name>
    <dbReference type="NCBI Taxonomy" id="658446"/>
    <lineage>
        <taxon>Bacteria</taxon>
        <taxon>Pseudomonadati</taxon>
        <taxon>Pseudomonadota</taxon>
        <taxon>Alphaproteobacteria</taxon>
        <taxon>Rhodobacterales</taxon>
        <taxon>Paracoccaceae</taxon>
        <taxon>Paracoccus</taxon>
    </lineage>
</organism>
<evidence type="ECO:0000256" key="1">
    <source>
        <dbReference type="ARBA" id="ARBA00022491"/>
    </source>
</evidence>
<keyword evidence="1" id="KW-0678">Repressor</keyword>
<accession>A0ABY7SGY8</accession>
<dbReference type="InterPro" id="IPR036390">
    <property type="entry name" value="WH_DNA-bd_sf"/>
</dbReference>
<dbReference type="Gene3D" id="3.40.50.1360">
    <property type="match status" value="1"/>
</dbReference>
<keyword evidence="2" id="KW-0805">Transcription regulation</keyword>
<protein>
    <submittedName>
        <fullName evidence="5">DeoR/GlpR transcriptional regulator</fullName>
    </submittedName>
</protein>
<dbReference type="InterPro" id="IPR014036">
    <property type="entry name" value="DeoR-like_C"/>
</dbReference>
<evidence type="ECO:0000256" key="3">
    <source>
        <dbReference type="ARBA" id="ARBA00023163"/>
    </source>
</evidence>
<dbReference type="SMART" id="SM00420">
    <property type="entry name" value="HTH_DEOR"/>
    <property type="match status" value="1"/>
</dbReference>
<dbReference type="RefSeq" id="WP_271886638.1">
    <property type="nucleotide sequence ID" value="NZ_CP067136.1"/>
</dbReference>
<reference evidence="5 6" key="1">
    <citation type="submission" date="2021-01" db="EMBL/GenBank/DDBJ databases">
        <title>Biogeographic distribution of Paracoccus.</title>
        <authorList>
            <person name="Hollensteiner J."/>
            <person name="Leineberger J."/>
            <person name="Brinkhoff T."/>
            <person name="Daniel R."/>
        </authorList>
    </citation>
    <scope>NUCLEOTIDE SEQUENCE [LARGE SCALE GENOMIC DNA]</scope>
    <source>
        <strain evidence="5 6">KCTC 22803</strain>
    </source>
</reference>
<dbReference type="SUPFAM" id="SSF100950">
    <property type="entry name" value="NagB/RpiA/CoA transferase-like"/>
    <property type="match status" value="1"/>
</dbReference>
<dbReference type="PANTHER" id="PTHR30363">
    <property type="entry name" value="HTH-TYPE TRANSCRIPTIONAL REGULATOR SRLR-RELATED"/>
    <property type="match status" value="1"/>
</dbReference>
<evidence type="ECO:0000256" key="2">
    <source>
        <dbReference type="ARBA" id="ARBA00023015"/>
    </source>
</evidence>
<dbReference type="InterPro" id="IPR036388">
    <property type="entry name" value="WH-like_DNA-bd_sf"/>
</dbReference>